<reference evidence="2 3" key="1">
    <citation type="submission" date="2024-07" db="EMBL/GenBank/DDBJ databases">
        <title>Section-level genome sequencing and comparative genomics of Aspergillus sections Usti and Cavernicolus.</title>
        <authorList>
            <consortium name="Lawrence Berkeley National Laboratory"/>
            <person name="Nybo J.L."/>
            <person name="Vesth T.C."/>
            <person name="Theobald S."/>
            <person name="Frisvad J.C."/>
            <person name="Larsen T.O."/>
            <person name="Kjaerboelling I."/>
            <person name="Rothschild-Mancinelli K."/>
            <person name="Lyhne E.K."/>
            <person name="Kogle M.E."/>
            <person name="Barry K."/>
            <person name="Clum A."/>
            <person name="Na H."/>
            <person name="Ledsgaard L."/>
            <person name="Lin J."/>
            <person name="Lipzen A."/>
            <person name="Kuo A."/>
            <person name="Riley R."/>
            <person name="Mondo S."/>
            <person name="Labutti K."/>
            <person name="Haridas S."/>
            <person name="Pangalinan J."/>
            <person name="Salamov A.A."/>
            <person name="Simmons B.A."/>
            <person name="Magnuson J.K."/>
            <person name="Chen J."/>
            <person name="Drula E."/>
            <person name="Henrissat B."/>
            <person name="Wiebenga A."/>
            <person name="Lubbers R.J."/>
            <person name="Gomes A.C."/>
            <person name="Makela M.R."/>
            <person name="Stajich J."/>
            <person name="Grigoriev I.V."/>
            <person name="Mortensen U.H."/>
            <person name="De Vries R.P."/>
            <person name="Baker S.E."/>
            <person name="Andersen M.R."/>
        </authorList>
    </citation>
    <scope>NUCLEOTIDE SEQUENCE [LARGE SCALE GENOMIC DNA]</scope>
    <source>
        <strain evidence="2 3">CBS 209.92</strain>
    </source>
</reference>
<organism evidence="2 3">
    <name type="scientific">Aspergillus keveii</name>
    <dbReference type="NCBI Taxonomy" id="714993"/>
    <lineage>
        <taxon>Eukaryota</taxon>
        <taxon>Fungi</taxon>
        <taxon>Dikarya</taxon>
        <taxon>Ascomycota</taxon>
        <taxon>Pezizomycotina</taxon>
        <taxon>Eurotiomycetes</taxon>
        <taxon>Eurotiomycetidae</taxon>
        <taxon>Eurotiales</taxon>
        <taxon>Aspergillaceae</taxon>
        <taxon>Aspergillus</taxon>
        <taxon>Aspergillus subgen. Nidulantes</taxon>
    </lineage>
</organism>
<dbReference type="Proteomes" id="UP001610563">
    <property type="component" value="Unassembled WGS sequence"/>
</dbReference>
<evidence type="ECO:0000313" key="2">
    <source>
        <dbReference type="EMBL" id="KAL2785013.1"/>
    </source>
</evidence>
<feature type="compositionally biased region" description="Basic and acidic residues" evidence="1">
    <location>
        <begin position="47"/>
        <end position="57"/>
    </location>
</feature>
<sequence>MTSMSADPPDHLRSASKAKEQEEPEVESRPIPASELPEPESVPGWDDLPHLAQRKEPKPKGIFTALVTKIKQIPPCIYVVNLHSEPITVVVSKHRPNRLLSGVEIQASITGAGLNLTSAVSTHSLFT</sequence>
<evidence type="ECO:0000256" key="1">
    <source>
        <dbReference type="SAM" id="MobiDB-lite"/>
    </source>
</evidence>
<comment type="caution">
    <text evidence="2">The sequence shown here is derived from an EMBL/GenBank/DDBJ whole genome shotgun (WGS) entry which is preliminary data.</text>
</comment>
<gene>
    <name evidence="2" type="ORF">BJX66DRAFT_70161</name>
</gene>
<keyword evidence="3" id="KW-1185">Reference proteome</keyword>
<name>A0ABR4FP42_9EURO</name>
<protein>
    <submittedName>
        <fullName evidence="2">Uncharacterized protein</fullName>
    </submittedName>
</protein>
<evidence type="ECO:0000313" key="3">
    <source>
        <dbReference type="Proteomes" id="UP001610563"/>
    </source>
</evidence>
<feature type="compositionally biased region" description="Basic and acidic residues" evidence="1">
    <location>
        <begin position="8"/>
        <end position="21"/>
    </location>
</feature>
<feature type="region of interest" description="Disordered" evidence="1">
    <location>
        <begin position="1"/>
        <end position="57"/>
    </location>
</feature>
<dbReference type="EMBL" id="JBFTWV010000158">
    <property type="protein sequence ID" value="KAL2785013.1"/>
    <property type="molecule type" value="Genomic_DNA"/>
</dbReference>
<proteinExistence type="predicted"/>
<accession>A0ABR4FP42</accession>